<gene>
    <name evidence="1" type="ORF">HP555_03870</name>
</gene>
<keyword evidence="2" id="KW-1185">Reference proteome</keyword>
<dbReference type="PROSITE" id="PS51257">
    <property type="entry name" value="PROKAR_LIPOPROTEIN"/>
    <property type="match status" value="1"/>
</dbReference>
<dbReference type="EMBL" id="CP054140">
    <property type="protein sequence ID" value="QQG65063.1"/>
    <property type="molecule type" value="Genomic_DNA"/>
</dbReference>
<evidence type="ECO:0008006" key="3">
    <source>
        <dbReference type="Google" id="ProtNLM"/>
    </source>
</evidence>
<sequence>MLINRSSRKTNSVLSLTLLITLTIGFSGCARQQQWFKPGLNQHEFEQDAAHCRKQAAKSTYQSPFAFNAGEMDGLEQSMVRERFFERCMTAKGYRLQREPSTK</sequence>
<reference evidence="1 2" key="1">
    <citation type="submission" date="2020-05" db="EMBL/GenBank/DDBJ databases">
        <title>Complete genome of Desulfobulbus oligotrophicus.</title>
        <authorList>
            <person name="Podar M."/>
        </authorList>
    </citation>
    <scope>NUCLEOTIDE SEQUENCE [LARGE SCALE GENOMIC DNA]</scope>
    <source>
        <strain evidence="1 2">Prop6</strain>
    </source>
</reference>
<dbReference type="KEGG" id="dog:HP555_03870"/>
<evidence type="ECO:0000313" key="1">
    <source>
        <dbReference type="EMBL" id="QQG65063.1"/>
    </source>
</evidence>
<accession>A0A7T6APV4</accession>
<evidence type="ECO:0000313" key="2">
    <source>
        <dbReference type="Proteomes" id="UP000596092"/>
    </source>
</evidence>
<organism evidence="1 2">
    <name type="scientific">Desulfobulbus oligotrophicus</name>
    <dbReference type="NCBI Taxonomy" id="1909699"/>
    <lineage>
        <taxon>Bacteria</taxon>
        <taxon>Pseudomonadati</taxon>
        <taxon>Thermodesulfobacteriota</taxon>
        <taxon>Desulfobulbia</taxon>
        <taxon>Desulfobulbales</taxon>
        <taxon>Desulfobulbaceae</taxon>
        <taxon>Desulfobulbus</taxon>
    </lineage>
</organism>
<proteinExistence type="predicted"/>
<dbReference type="AlphaFoldDB" id="A0A7T6APV4"/>
<protein>
    <recommendedName>
        <fullName evidence="3">Lipoprotein</fullName>
    </recommendedName>
</protein>
<dbReference type="RefSeq" id="WP_199263879.1">
    <property type="nucleotide sequence ID" value="NZ_CP054140.1"/>
</dbReference>
<dbReference type="Proteomes" id="UP000596092">
    <property type="component" value="Chromosome"/>
</dbReference>
<name>A0A7T6APV4_9BACT</name>